<evidence type="ECO:0000313" key="2">
    <source>
        <dbReference type="Proteomes" id="UP000005237"/>
    </source>
</evidence>
<accession>A0A8R1DQ99</accession>
<name>A0A8R1DQ99_CAEJA</name>
<reference evidence="1" key="2">
    <citation type="submission" date="2022-06" db="UniProtKB">
        <authorList>
            <consortium name="EnsemblMetazoa"/>
        </authorList>
    </citation>
    <scope>IDENTIFICATION</scope>
    <source>
        <strain evidence="1">DF5081</strain>
    </source>
</reference>
<dbReference type="AlphaFoldDB" id="A0A8R1DQ99"/>
<dbReference type="Proteomes" id="UP000005237">
    <property type="component" value="Unassembled WGS sequence"/>
</dbReference>
<sequence>MATFSLDTYPEPLECSVYSAQPSETNCSIRELTGGSDVNADVSVYSVPKSETNVTFSEMVYPCPSKEQFDLSVYSVPKSETNVTMGDAQYSENEDAYSVYTVPPSETNVTMHDAPGSEFTSLPSETNVTMADGFQACHAMENLVAEQLGSEVTAVDGLFAGISYVEHLQLVHGISDDKIIGLEGSDRSIVKIIDSNECLLHLDEFEPVPVHFGGGNGYFL</sequence>
<evidence type="ECO:0000313" key="1">
    <source>
        <dbReference type="EnsemblMetazoa" id="CJA08599.1"/>
    </source>
</evidence>
<protein>
    <submittedName>
        <fullName evidence="1">Uncharacterized protein</fullName>
    </submittedName>
</protein>
<dbReference type="EnsemblMetazoa" id="CJA08599.1">
    <property type="protein sequence ID" value="CJA08599.1"/>
    <property type="gene ID" value="WBGene00127804"/>
</dbReference>
<keyword evidence="2" id="KW-1185">Reference proteome</keyword>
<reference evidence="2" key="1">
    <citation type="submission" date="2010-08" db="EMBL/GenBank/DDBJ databases">
        <authorList>
            <consortium name="Caenorhabditis japonica Sequencing Consortium"/>
            <person name="Wilson R.K."/>
        </authorList>
    </citation>
    <scope>NUCLEOTIDE SEQUENCE [LARGE SCALE GENOMIC DNA]</scope>
    <source>
        <strain evidence="2">DF5081</strain>
    </source>
</reference>
<proteinExistence type="predicted"/>
<organism evidence="1 2">
    <name type="scientific">Caenorhabditis japonica</name>
    <dbReference type="NCBI Taxonomy" id="281687"/>
    <lineage>
        <taxon>Eukaryota</taxon>
        <taxon>Metazoa</taxon>
        <taxon>Ecdysozoa</taxon>
        <taxon>Nematoda</taxon>
        <taxon>Chromadorea</taxon>
        <taxon>Rhabditida</taxon>
        <taxon>Rhabditina</taxon>
        <taxon>Rhabditomorpha</taxon>
        <taxon>Rhabditoidea</taxon>
        <taxon>Rhabditidae</taxon>
        <taxon>Peloderinae</taxon>
        <taxon>Caenorhabditis</taxon>
    </lineage>
</organism>
<dbReference type="OMA" id="FQACHAM"/>